<organism evidence="1 2">
    <name type="scientific">Streptomyces cremeus</name>
    <dbReference type="NCBI Taxonomy" id="66881"/>
    <lineage>
        <taxon>Bacteria</taxon>
        <taxon>Bacillati</taxon>
        <taxon>Actinomycetota</taxon>
        <taxon>Actinomycetes</taxon>
        <taxon>Kitasatosporales</taxon>
        <taxon>Streptomycetaceae</taxon>
        <taxon>Streptomyces</taxon>
    </lineage>
</organism>
<accession>A0ABV5PFD2</accession>
<evidence type="ECO:0000313" key="2">
    <source>
        <dbReference type="Proteomes" id="UP001589718"/>
    </source>
</evidence>
<dbReference type="Proteomes" id="UP001589718">
    <property type="component" value="Unassembled WGS sequence"/>
</dbReference>
<reference evidence="1 2" key="1">
    <citation type="submission" date="2024-09" db="EMBL/GenBank/DDBJ databases">
        <authorList>
            <person name="Sun Q."/>
            <person name="Mori K."/>
        </authorList>
    </citation>
    <scope>NUCLEOTIDE SEQUENCE [LARGE SCALE GENOMIC DNA]</scope>
    <source>
        <strain evidence="1 2">JCM 4362</strain>
    </source>
</reference>
<dbReference type="Gene3D" id="2.60.120.1140">
    <property type="entry name" value="Protein of unknown function DUF192"/>
    <property type="match status" value="1"/>
</dbReference>
<name>A0ABV5PFD2_STRCM</name>
<dbReference type="InterPro" id="IPR003795">
    <property type="entry name" value="DUF192"/>
</dbReference>
<keyword evidence="2" id="KW-1185">Reference proteome</keyword>
<sequence length="127" mass="13723">MGRQGRYEDGHGALHIDGLPAPVPLEIAASARARSRGLLGRTGIEGALLLTPASGIHTFRMRFPLEVAYLDRDLRVLAVRLAPPNRLPLPPLRTRHVLEAEAGALTGWGVRAGTRVRVADATAPRRE</sequence>
<dbReference type="RefSeq" id="WP_345228678.1">
    <property type="nucleotide sequence ID" value="NZ_BAAAXE010000015.1"/>
</dbReference>
<protein>
    <submittedName>
        <fullName evidence="1">DUF192 domain-containing protein</fullName>
    </submittedName>
</protein>
<evidence type="ECO:0000313" key="1">
    <source>
        <dbReference type="EMBL" id="MFB9521925.1"/>
    </source>
</evidence>
<dbReference type="Pfam" id="PF02643">
    <property type="entry name" value="DUF192"/>
    <property type="match status" value="1"/>
</dbReference>
<proteinExistence type="predicted"/>
<dbReference type="InterPro" id="IPR038695">
    <property type="entry name" value="Saro_0823-like_sf"/>
</dbReference>
<comment type="caution">
    <text evidence="1">The sequence shown here is derived from an EMBL/GenBank/DDBJ whole genome shotgun (WGS) entry which is preliminary data.</text>
</comment>
<gene>
    <name evidence="1" type="ORF">ACFFTU_18425</name>
</gene>
<dbReference type="EMBL" id="JBHMCR010000009">
    <property type="protein sequence ID" value="MFB9521925.1"/>
    <property type="molecule type" value="Genomic_DNA"/>
</dbReference>